<reference evidence="4 5" key="1">
    <citation type="submission" date="2017-04" db="EMBL/GenBank/DDBJ databases">
        <authorList>
            <person name="Afonso C.L."/>
            <person name="Miller P.J."/>
            <person name="Scott M.A."/>
            <person name="Spackman E."/>
            <person name="Goraichik I."/>
            <person name="Dimitrov K.M."/>
            <person name="Suarez D.L."/>
            <person name="Swayne D.E."/>
        </authorList>
    </citation>
    <scope>NUCLEOTIDE SEQUENCE [LARGE SCALE GENOMIC DNA]</scope>
    <source>
        <strain evidence="4 5">DSM 43828</strain>
    </source>
</reference>
<gene>
    <name evidence="4" type="ORF">SAMN05661093_00582</name>
</gene>
<keyword evidence="2" id="KW-1133">Transmembrane helix</keyword>
<protein>
    <recommendedName>
        <fullName evidence="6">Minor silk ampullate protein</fullName>
    </recommendedName>
</protein>
<evidence type="ECO:0000313" key="5">
    <source>
        <dbReference type="Proteomes" id="UP000192674"/>
    </source>
</evidence>
<sequence length="286" mass="29487">MRARVLGLAAVLGLAVATPAYAQGATVSVSPATADPQYATTLTLQGKGFQSVKNGHGGIYVFFGWVSDPDGGSWRPSKGGASGATFKYVQDRETKDNNGYQRFVAFPGSDTAASANGGVVAENGTWSTRLNIPGPRFKAADRSGGVSEVDCLKSRCGVITVGAHGVVNANNETFTPISFAVPDQQPAPPPQPKATTTTPPAATTTSLPPTTTTSTSVTTTSVETTSEARTPEPAAQAQPLPRDTGPNLWLLIGIPVLVLVAVGGLVLSRRRLGAHKGSAQKETSDE</sequence>
<proteinExistence type="predicted"/>
<keyword evidence="2" id="KW-0812">Transmembrane</keyword>
<dbReference type="Proteomes" id="UP000192674">
    <property type="component" value="Unassembled WGS sequence"/>
</dbReference>
<evidence type="ECO:0008006" key="6">
    <source>
        <dbReference type="Google" id="ProtNLM"/>
    </source>
</evidence>
<dbReference type="Gene3D" id="2.60.40.230">
    <property type="entry name" value="Neocarzinostatin-like"/>
    <property type="match status" value="1"/>
</dbReference>
<name>A0A1W2A9L3_KIBAR</name>
<organism evidence="4 5">
    <name type="scientific">Kibdelosporangium aridum</name>
    <dbReference type="NCBI Taxonomy" id="2030"/>
    <lineage>
        <taxon>Bacteria</taxon>
        <taxon>Bacillati</taxon>
        <taxon>Actinomycetota</taxon>
        <taxon>Actinomycetes</taxon>
        <taxon>Pseudonocardiales</taxon>
        <taxon>Pseudonocardiaceae</taxon>
        <taxon>Kibdelosporangium</taxon>
    </lineage>
</organism>
<dbReference type="AlphaFoldDB" id="A0A1W2A9L3"/>
<feature type="region of interest" description="Disordered" evidence="1">
    <location>
        <begin position="179"/>
        <end position="242"/>
    </location>
</feature>
<evidence type="ECO:0000313" key="4">
    <source>
        <dbReference type="EMBL" id="SMC57415.1"/>
    </source>
</evidence>
<evidence type="ECO:0000256" key="2">
    <source>
        <dbReference type="SAM" id="Phobius"/>
    </source>
</evidence>
<dbReference type="RefSeq" id="WP_084424438.1">
    <property type="nucleotide sequence ID" value="NZ_FWXV01000001.1"/>
</dbReference>
<keyword evidence="5" id="KW-1185">Reference proteome</keyword>
<keyword evidence="3" id="KW-0732">Signal</keyword>
<evidence type="ECO:0000256" key="3">
    <source>
        <dbReference type="SAM" id="SignalP"/>
    </source>
</evidence>
<feature type="signal peptide" evidence="3">
    <location>
        <begin position="1"/>
        <end position="22"/>
    </location>
</feature>
<evidence type="ECO:0000256" key="1">
    <source>
        <dbReference type="SAM" id="MobiDB-lite"/>
    </source>
</evidence>
<dbReference type="EMBL" id="FWXV01000001">
    <property type="protein sequence ID" value="SMC57415.1"/>
    <property type="molecule type" value="Genomic_DNA"/>
</dbReference>
<dbReference type="OrthoDB" id="4775562at2"/>
<feature type="chain" id="PRO_5013275198" description="Minor silk ampullate protein" evidence="3">
    <location>
        <begin position="23"/>
        <end position="286"/>
    </location>
</feature>
<accession>A0A1W2A9L3</accession>
<feature type="transmembrane region" description="Helical" evidence="2">
    <location>
        <begin position="248"/>
        <end position="267"/>
    </location>
</feature>
<feature type="compositionally biased region" description="Low complexity" evidence="1">
    <location>
        <begin position="193"/>
        <end position="228"/>
    </location>
</feature>
<keyword evidence="2" id="KW-0472">Membrane</keyword>